<evidence type="ECO:0000313" key="2">
    <source>
        <dbReference type="EMBL" id="VVU95289.1"/>
    </source>
</evidence>
<proteinExistence type="predicted"/>
<accession>A0A5E8CKQ7</accession>
<evidence type="ECO:0000256" key="1">
    <source>
        <dbReference type="SAM" id="Phobius"/>
    </source>
</evidence>
<sequence>MQVNSEKVNEIFFSLIWGIGVAIIFRKVCKNGNCILIKVPKKNIIENKVFLDYDSGKCYKFKKRLLSSC</sequence>
<keyword evidence="1" id="KW-0812">Transmembrane</keyword>
<dbReference type="AlphaFoldDB" id="A0A5E8CKQ7"/>
<reference evidence="2" key="1">
    <citation type="submission" date="2019-09" db="EMBL/GenBank/DDBJ databases">
        <authorList>
            <person name="Needham M D."/>
        </authorList>
    </citation>
    <scope>NUCLEOTIDE SEQUENCE</scope>
</reference>
<gene>
    <name evidence="2" type="ORF">CPAV1605_1037</name>
</gene>
<dbReference type="EMBL" id="CABVLZ010000004">
    <property type="protein sequence ID" value="VVU95289.1"/>
    <property type="molecule type" value="Genomic_DNA"/>
</dbReference>
<name>A0A5E8CKQ7_9ZZZZ</name>
<keyword evidence="1" id="KW-0472">Membrane</keyword>
<protein>
    <submittedName>
        <fullName evidence="2">Uncharacterized protein</fullName>
    </submittedName>
</protein>
<feature type="transmembrane region" description="Helical" evidence="1">
    <location>
        <begin position="12"/>
        <end position="29"/>
    </location>
</feature>
<organism evidence="2">
    <name type="scientific">seawater metagenome</name>
    <dbReference type="NCBI Taxonomy" id="1561972"/>
    <lineage>
        <taxon>unclassified sequences</taxon>
        <taxon>metagenomes</taxon>
        <taxon>ecological metagenomes</taxon>
    </lineage>
</organism>
<keyword evidence="1" id="KW-1133">Transmembrane helix</keyword>